<dbReference type="OrthoDB" id="3095693at2759"/>
<evidence type="ECO:0000313" key="1">
    <source>
        <dbReference type="EMBL" id="KAF5344812.1"/>
    </source>
</evidence>
<sequence>MSSSPPVTYRINNAVFNSPVGVASSDKSPKPFHPIVGTRWDSDASLKFGLSFTEKGRAKLYIEDCPVVLSNRIVCAASNVISPPDEFVLELVSEANFRRLYKICWASSRDLVWTLNSAIEPANSVFLSPDNPDAPYNPRQLWYLEYQPL</sequence>
<protein>
    <submittedName>
        <fullName evidence="1">Uncharacterized protein</fullName>
    </submittedName>
</protein>
<dbReference type="AlphaFoldDB" id="A0A8H5CQI8"/>
<organism evidence="1 2">
    <name type="scientific">Leucocoprinus leucothites</name>
    <dbReference type="NCBI Taxonomy" id="201217"/>
    <lineage>
        <taxon>Eukaryota</taxon>
        <taxon>Fungi</taxon>
        <taxon>Dikarya</taxon>
        <taxon>Basidiomycota</taxon>
        <taxon>Agaricomycotina</taxon>
        <taxon>Agaricomycetes</taxon>
        <taxon>Agaricomycetidae</taxon>
        <taxon>Agaricales</taxon>
        <taxon>Agaricineae</taxon>
        <taxon>Agaricaceae</taxon>
        <taxon>Leucocoprinus</taxon>
    </lineage>
</organism>
<name>A0A8H5CQI8_9AGAR</name>
<gene>
    <name evidence="1" type="ORF">D9756_011083</name>
</gene>
<accession>A0A8H5CQI8</accession>
<comment type="caution">
    <text evidence="1">The sequence shown here is derived from an EMBL/GenBank/DDBJ whole genome shotgun (WGS) entry which is preliminary data.</text>
</comment>
<keyword evidence="2" id="KW-1185">Reference proteome</keyword>
<proteinExistence type="predicted"/>
<dbReference type="Gene3D" id="2.80.10.50">
    <property type="match status" value="1"/>
</dbReference>
<reference evidence="1 2" key="1">
    <citation type="journal article" date="2020" name="ISME J.">
        <title>Uncovering the hidden diversity of litter-decomposition mechanisms in mushroom-forming fungi.</title>
        <authorList>
            <person name="Floudas D."/>
            <person name="Bentzer J."/>
            <person name="Ahren D."/>
            <person name="Johansson T."/>
            <person name="Persson P."/>
            <person name="Tunlid A."/>
        </authorList>
    </citation>
    <scope>NUCLEOTIDE SEQUENCE [LARGE SCALE GENOMIC DNA]</scope>
    <source>
        <strain evidence="1 2">CBS 146.42</strain>
    </source>
</reference>
<evidence type="ECO:0000313" key="2">
    <source>
        <dbReference type="Proteomes" id="UP000559027"/>
    </source>
</evidence>
<dbReference type="EMBL" id="JAACJO010000056">
    <property type="protein sequence ID" value="KAF5344812.1"/>
    <property type="molecule type" value="Genomic_DNA"/>
</dbReference>
<dbReference type="Proteomes" id="UP000559027">
    <property type="component" value="Unassembled WGS sequence"/>
</dbReference>